<dbReference type="OrthoDB" id="9803970at2"/>
<accession>A0A140L6K6</accession>
<dbReference type="Gene3D" id="1.10.8.60">
    <property type="match status" value="1"/>
</dbReference>
<dbReference type="GO" id="GO:0043565">
    <property type="term" value="F:sequence-specific DNA binding"/>
    <property type="evidence" value="ECO:0007669"/>
    <property type="project" value="InterPro"/>
</dbReference>
<dbReference type="RefSeq" id="WP_068555622.1">
    <property type="nucleotide sequence ID" value="NZ_LOEE01000028.1"/>
</dbReference>
<keyword evidence="3" id="KW-0805">Transcription regulation</keyword>
<evidence type="ECO:0000256" key="4">
    <source>
        <dbReference type="ARBA" id="ARBA00023125"/>
    </source>
</evidence>
<dbReference type="InterPro" id="IPR058031">
    <property type="entry name" value="AAA_lid_NorR"/>
</dbReference>
<keyword evidence="1" id="KW-0547">Nucleotide-binding</keyword>
<dbReference type="EMBL" id="LOEE01000028">
    <property type="protein sequence ID" value="KXG76181.1"/>
    <property type="molecule type" value="Genomic_DNA"/>
</dbReference>
<name>A0A140L6K6_9FIRM</name>
<dbReference type="NCBIfam" id="TIGR00229">
    <property type="entry name" value="sensory_box"/>
    <property type="match status" value="2"/>
</dbReference>
<dbReference type="Gene3D" id="3.40.50.300">
    <property type="entry name" value="P-loop containing nucleotide triphosphate hydrolases"/>
    <property type="match status" value="1"/>
</dbReference>
<dbReference type="PROSITE" id="PS50045">
    <property type="entry name" value="SIGMA54_INTERACT_4"/>
    <property type="match status" value="1"/>
</dbReference>
<dbReference type="AlphaFoldDB" id="A0A140L6K6"/>
<dbReference type="InterPro" id="IPR000014">
    <property type="entry name" value="PAS"/>
</dbReference>
<dbReference type="InterPro" id="IPR027417">
    <property type="entry name" value="P-loop_NTPase"/>
</dbReference>
<dbReference type="SUPFAM" id="SSF55785">
    <property type="entry name" value="PYP-like sensor domain (PAS domain)"/>
    <property type="match status" value="2"/>
</dbReference>
<gene>
    <name evidence="8" type="primary">rocR_1</name>
    <name evidence="8" type="ORF">AN619_11380</name>
</gene>
<dbReference type="PANTHER" id="PTHR32071">
    <property type="entry name" value="TRANSCRIPTIONAL REGULATORY PROTEIN"/>
    <property type="match status" value="1"/>
</dbReference>
<evidence type="ECO:0000256" key="3">
    <source>
        <dbReference type="ARBA" id="ARBA00023015"/>
    </source>
</evidence>
<proteinExistence type="predicted"/>
<dbReference type="InterPro" id="IPR003593">
    <property type="entry name" value="AAA+_ATPase"/>
</dbReference>
<keyword evidence="4" id="KW-0238">DNA-binding</keyword>
<dbReference type="Gene3D" id="3.30.450.20">
    <property type="entry name" value="PAS domain"/>
    <property type="match status" value="2"/>
</dbReference>
<dbReference type="GO" id="GO:0005524">
    <property type="term" value="F:ATP binding"/>
    <property type="evidence" value="ECO:0007669"/>
    <property type="project" value="UniProtKB-KW"/>
</dbReference>
<keyword evidence="9" id="KW-1185">Reference proteome</keyword>
<dbReference type="InterPro" id="IPR025943">
    <property type="entry name" value="Sigma_54_int_dom_ATP-bd_2"/>
</dbReference>
<dbReference type="SUPFAM" id="SSF52540">
    <property type="entry name" value="P-loop containing nucleoside triphosphate hydrolases"/>
    <property type="match status" value="1"/>
</dbReference>
<dbReference type="InterPro" id="IPR002197">
    <property type="entry name" value="HTH_Fis"/>
</dbReference>
<dbReference type="InterPro" id="IPR035965">
    <property type="entry name" value="PAS-like_dom_sf"/>
</dbReference>
<dbReference type="InterPro" id="IPR002078">
    <property type="entry name" value="Sigma_54_int"/>
</dbReference>
<dbReference type="PROSITE" id="PS00675">
    <property type="entry name" value="SIGMA54_INTERACT_1"/>
    <property type="match status" value="1"/>
</dbReference>
<evidence type="ECO:0000256" key="1">
    <source>
        <dbReference type="ARBA" id="ARBA00022741"/>
    </source>
</evidence>
<dbReference type="CDD" id="cd00009">
    <property type="entry name" value="AAA"/>
    <property type="match status" value="1"/>
</dbReference>
<evidence type="ECO:0000256" key="5">
    <source>
        <dbReference type="ARBA" id="ARBA00023163"/>
    </source>
</evidence>
<dbReference type="Gene3D" id="1.10.10.60">
    <property type="entry name" value="Homeodomain-like"/>
    <property type="match status" value="1"/>
</dbReference>
<keyword evidence="5" id="KW-0804">Transcription</keyword>
<dbReference type="GO" id="GO:0006355">
    <property type="term" value="P:regulation of DNA-templated transcription"/>
    <property type="evidence" value="ECO:0007669"/>
    <property type="project" value="InterPro"/>
</dbReference>
<dbReference type="InterPro" id="IPR025662">
    <property type="entry name" value="Sigma_54_int_dom_ATP-bd_1"/>
</dbReference>
<dbReference type="PROSITE" id="PS00676">
    <property type="entry name" value="SIGMA54_INTERACT_2"/>
    <property type="match status" value="1"/>
</dbReference>
<evidence type="ECO:0000259" key="7">
    <source>
        <dbReference type="PROSITE" id="PS50112"/>
    </source>
</evidence>
<reference evidence="8 9" key="1">
    <citation type="submission" date="2015-12" db="EMBL/GenBank/DDBJ databases">
        <title>Draft genome sequence of the thermoanaerobe Thermotalea metallivorans, an isolate from the runoff channel of the Great Artesian Basin, Australia.</title>
        <authorList>
            <person name="Patel B.K."/>
        </authorList>
    </citation>
    <scope>NUCLEOTIDE SEQUENCE [LARGE SCALE GENOMIC DNA]</scope>
    <source>
        <strain evidence="8 9">B2-1</strain>
    </source>
</reference>
<dbReference type="InterPro" id="IPR009057">
    <property type="entry name" value="Homeodomain-like_sf"/>
</dbReference>
<dbReference type="SMART" id="SM00382">
    <property type="entry name" value="AAA"/>
    <property type="match status" value="1"/>
</dbReference>
<dbReference type="Pfam" id="PF25601">
    <property type="entry name" value="AAA_lid_14"/>
    <property type="match status" value="1"/>
</dbReference>
<dbReference type="InterPro" id="IPR013767">
    <property type="entry name" value="PAS_fold"/>
</dbReference>
<dbReference type="FunFam" id="3.40.50.300:FF:000006">
    <property type="entry name" value="DNA-binding transcriptional regulator NtrC"/>
    <property type="match status" value="1"/>
</dbReference>
<protein>
    <submittedName>
        <fullName evidence="8">Arginine utilization regulatory protein RocR</fullName>
    </submittedName>
</protein>
<dbReference type="PROSITE" id="PS00688">
    <property type="entry name" value="SIGMA54_INTERACT_3"/>
    <property type="match status" value="1"/>
</dbReference>
<evidence type="ECO:0000259" key="6">
    <source>
        <dbReference type="PROSITE" id="PS50045"/>
    </source>
</evidence>
<dbReference type="Pfam" id="PF00989">
    <property type="entry name" value="PAS"/>
    <property type="match status" value="2"/>
</dbReference>
<dbReference type="Pfam" id="PF02954">
    <property type="entry name" value="HTH_8"/>
    <property type="match status" value="1"/>
</dbReference>
<evidence type="ECO:0000313" key="8">
    <source>
        <dbReference type="EMBL" id="KXG76181.1"/>
    </source>
</evidence>
<dbReference type="SUPFAM" id="SSF46689">
    <property type="entry name" value="Homeodomain-like"/>
    <property type="match status" value="1"/>
</dbReference>
<feature type="domain" description="PAS" evidence="7">
    <location>
        <begin position="126"/>
        <end position="171"/>
    </location>
</feature>
<dbReference type="PROSITE" id="PS50112">
    <property type="entry name" value="PAS"/>
    <property type="match status" value="2"/>
</dbReference>
<dbReference type="InterPro" id="IPR025944">
    <property type="entry name" value="Sigma_54_int_dom_CS"/>
</dbReference>
<evidence type="ECO:0000256" key="2">
    <source>
        <dbReference type="ARBA" id="ARBA00022840"/>
    </source>
</evidence>
<sequence length="573" mass="65120">MDRDNYIYVHSLLNTLVDISADGIVAIDTEENVTYLNTAAARLLGVESKDYIGKKMKELIEDTTLYRVMKTREIELGIVFSKNKRDFIANRTPIFHKDQVVGALAIFTDMTDYNRMDRALMAEKEHSRILETIFETAYDWIVVVNREGIVTMMSQTYLDFLELKKEEAIGKHVTQVIPNTRMHIVAKTGKAEIGDIQEIKGNYMIATRLPVIVDGKVIGAVGKVNFKDISDFNTMAKKVSKMEKELEYYREALKKERAGKYSFENIVGTSPSIVRVKNISKKAAKSDSNVLILGESGTGKELFAHAIHNFSHRANGPFIKVNCAAIPSELLESELFGYEEGAFTGAKKGGKLGKFELAEKGSIFLDEIGDMDIKMQAKLLRVLQEKEIERVGGTKTKKIDVRIIAATNKKLEVLVEQGKFREDLYYRLNVMTIHIPPLRERIADMRAITKHLLNKLSHHMGIIVTGISDEAMNYLMNYSWPGNVRELENVLERALNLLDKETVIETHHLPRKIIENSHQICHEIEDFKTAMERLEREMIDNCLKAVNGNKKEAAKRLGISRTSLYQKIEKYGL</sequence>
<feature type="domain" description="Sigma-54 factor interaction" evidence="6">
    <location>
        <begin position="266"/>
        <end position="496"/>
    </location>
</feature>
<organism evidence="8 9">
    <name type="scientific">Thermotalea metallivorans</name>
    <dbReference type="NCBI Taxonomy" id="520762"/>
    <lineage>
        <taxon>Bacteria</taxon>
        <taxon>Bacillati</taxon>
        <taxon>Bacillota</taxon>
        <taxon>Clostridia</taxon>
        <taxon>Peptostreptococcales</taxon>
        <taxon>Thermotaleaceae</taxon>
        <taxon>Thermotalea</taxon>
    </lineage>
</organism>
<dbReference type="STRING" id="520762.AN619_11380"/>
<comment type="caution">
    <text evidence="8">The sequence shown here is derived from an EMBL/GenBank/DDBJ whole genome shotgun (WGS) entry which is preliminary data.</text>
</comment>
<keyword evidence="2" id="KW-0067">ATP-binding</keyword>
<dbReference type="PRINTS" id="PR01590">
    <property type="entry name" value="HTHFIS"/>
</dbReference>
<dbReference type="Pfam" id="PF00158">
    <property type="entry name" value="Sigma54_activat"/>
    <property type="match status" value="1"/>
</dbReference>
<feature type="domain" description="PAS" evidence="7">
    <location>
        <begin position="9"/>
        <end position="60"/>
    </location>
</feature>
<dbReference type="Proteomes" id="UP000070456">
    <property type="component" value="Unassembled WGS sequence"/>
</dbReference>
<evidence type="ECO:0000313" key="9">
    <source>
        <dbReference type="Proteomes" id="UP000070456"/>
    </source>
</evidence>
<dbReference type="SMART" id="SM00091">
    <property type="entry name" value="PAS"/>
    <property type="match status" value="2"/>
</dbReference>
<dbReference type="CDD" id="cd00130">
    <property type="entry name" value="PAS"/>
    <property type="match status" value="2"/>
</dbReference>